<keyword evidence="5" id="KW-0812">Transmembrane</keyword>
<comment type="caution">
    <text evidence="7">The sequence shown here is derived from an EMBL/GenBank/DDBJ whole genome shotgun (WGS) entry which is preliminary data.</text>
</comment>
<dbReference type="InterPro" id="IPR013783">
    <property type="entry name" value="Ig-like_fold"/>
</dbReference>
<gene>
    <name evidence="7" type="ORF">FQA47_018240</name>
</gene>
<feature type="transmembrane region" description="Helical" evidence="5">
    <location>
        <begin position="313"/>
        <end position="333"/>
    </location>
</feature>
<evidence type="ECO:0000313" key="7">
    <source>
        <dbReference type="EMBL" id="KAF6739413.1"/>
    </source>
</evidence>
<accession>A0A834FRU9</accession>
<dbReference type="GO" id="GO:0016020">
    <property type="term" value="C:membrane"/>
    <property type="evidence" value="ECO:0007669"/>
    <property type="project" value="UniProtKB-SubCell"/>
</dbReference>
<dbReference type="AlphaFoldDB" id="A0A834FRU9"/>
<name>A0A834FRU9_ORYME</name>
<dbReference type="EMBL" id="WKFB01000006">
    <property type="protein sequence ID" value="KAF6739413.1"/>
    <property type="molecule type" value="Genomic_DNA"/>
</dbReference>
<dbReference type="InterPro" id="IPR007110">
    <property type="entry name" value="Ig-like_dom"/>
</dbReference>
<evidence type="ECO:0000259" key="6">
    <source>
        <dbReference type="PROSITE" id="PS50835"/>
    </source>
</evidence>
<organism evidence="7 8">
    <name type="scientific">Oryzias melastigma</name>
    <name type="common">Marine medaka</name>
    <dbReference type="NCBI Taxonomy" id="30732"/>
    <lineage>
        <taxon>Eukaryota</taxon>
        <taxon>Metazoa</taxon>
        <taxon>Chordata</taxon>
        <taxon>Craniata</taxon>
        <taxon>Vertebrata</taxon>
        <taxon>Euteleostomi</taxon>
        <taxon>Actinopterygii</taxon>
        <taxon>Neopterygii</taxon>
        <taxon>Teleostei</taxon>
        <taxon>Neoteleostei</taxon>
        <taxon>Acanthomorphata</taxon>
        <taxon>Ovalentaria</taxon>
        <taxon>Atherinomorphae</taxon>
        <taxon>Beloniformes</taxon>
        <taxon>Adrianichthyidae</taxon>
        <taxon>Oryziinae</taxon>
        <taxon>Oryzias</taxon>
    </lineage>
</organism>
<dbReference type="Proteomes" id="UP000646548">
    <property type="component" value="Unassembled WGS sequence"/>
</dbReference>
<dbReference type="Gene3D" id="2.60.40.10">
    <property type="entry name" value="Immunoglobulins"/>
    <property type="match status" value="2"/>
</dbReference>
<protein>
    <submittedName>
        <fullName evidence="7">CD48 antigen</fullName>
    </submittedName>
</protein>
<evidence type="ECO:0000256" key="1">
    <source>
        <dbReference type="ARBA" id="ARBA00004370"/>
    </source>
</evidence>
<keyword evidence="2" id="KW-0732">Signal</keyword>
<keyword evidence="3 5" id="KW-0472">Membrane</keyword>
<dbReference type="PROSITE" id="PS50835">
    <property type="entry name" value="IG_LIKE"/>
    <property type="match status" value="1"/>
</dbReference>
<dbReference type="PANTHER" id="PTHR12080:SF55">
    <property type="entry name" value="LYMPHOCYTE FUNCTION-ASSOCIATED ANTIGEN 3"/>
    <property type="match status" value="1"/>
</dbReference>
<evidence type="ECO:0000256" key="3">
    <source>
        <dbReference type="ARBA" id="ARBA00023136"/>
    </source>
</evidence>
<reference evidence="7" key="1">
    <citation type="journal article" name="BMC Genomics">
        <title>Long-read sequencing and de novo genome assembly of marine medaka (Oryzias melastigma).</title>
        <authorList>
            <person name="Liang P."/>
            <person name="Saqib H.S.A."/>
            <person name="Ni X."/>
            <person name="Shen Y."/>
        </authorList>
    </citation>
    <scope>NUCLEOTIDE SEQUENCE</scope>
    <source>
        <strain evidence="7">Bigg-433</strain>
    </source>
</reference>
<sequence>MSTDLPVRTQKHHEEDLRSEGSPETCWLQRGFGDSLGLYCHLLESLWFCRTNSRTSLMIQRPAGSKEGLDSLGLYCHLLESLWFCRTNSRTSLMIQVEILSAVWRMRRRMKLEVLVFTVMLLAASEGLKTILKVVGGNVTLPDPVPESGFLLRESKNIAQVLEKKLNIFEEIYRNKILWDQTSGLFTITDLQKSDSGVYHIDSKTGKVFNVFYNLTVFDSPAPPAVRSLNSSSDSCWLLCSVDSLSSLSWFRGPEELERRDSVLSLRVSISREEQNSSFRCESSNPAGETSVTVDVETLCSPSVEQEAADGILLYWVSVVSTLIGGSVVLWIVASTMQSDEESVESSSSDLLTRVRFMKASEPGS</sequence>
<keyword evidence="4" id="KW-0325">Glycoprotein</keyword>
<keyword evidence="5" id="KW-1133">Transmembrane helix</keyword>
<dbReference type="InterPro" id="IPR036179">
    <property type="entry name" value="Ig-like_dom_sf"/>
</dbReference>
<evidence type="ECO:0000256" key="4">
    <source>
        <dbReference type="ARBA" id="ARBA00023180"/>
    </source>
</evidence>
<evidence type="ECO:0000256" key="5">
    <source>
        <dbReference type="SAM" id="Phobius"/>
    </source>
</evidence>
<feature type="domain" description="Ig-like" evidence="6">
    <location>
        <begin position="235"/>
        <end position="293"/>
    </location>
</feature>
<dbReference type="SUPFAM" id="SSF48726">
    <property type="entry name" value="Immunoglobulin"/>
    <property type="match status" value="2"/>
</dbReference>
<evidence type="ECO:0000256" key="2">
    <source>
        <dbReference type="ARBA" id="ARBA00022729"/>
    </source>
</evidence>
<comment type="subcellular location">
    <subcellularLocation>
        <location evidence="1">Membrane</location>
    </subcellularLocation>
</comment>
<dbReference type="PANTHER" id="PTHR12080">
    <property type="entry name" value="SIGNALING LYMPHOCYTIC ACTIVATION MOLECULE"/>
    <property type="match status" value="1"/>
</dbReference>
<dbReference type="InterPro" id="IPR015631">
    <property type="entry name" value="CD2/SLAM_rcpt"/>
</dbReference>
<evidence type="ECO:0000313" key="8">
    <source>
        <dbReference type="Proteomes" id="UP000646548"/>
    </source>
</evidence>
<proteinExistence type="predicted"/>